<evidence type="ECO:0000313" key="4">
    <source>
        <dbReference type="EMBL" id="AJP07504.1"/>
    </source>
</evidence>
<proteinExistence type="predicted"/>
<dbReference type="InterPro" id="IPR007938">
    <property type="entry name" value="Baculo_ODV-E25"/>
</dbReference>
<organism evidence="5">
    <name type="scientific">Helicoverpa armigera nucleopolyhedrovirus</name>
    <dbReference type="NCBI Taxonomy" id="51313"/>
    <lineage>
        <taxon>Viruses</taxon>
        <taxon>Viruses incertae sedis</taxon>
        <taxon>Naldaviricetes</taxon>
        <taxon>Lefavirales</taxon>
        <taxon>Baculoviridae</taxon>
        <taxon>Alphabaculovirus</taxon>
        <taxon>Alphabaculovirus helarmigerae</taxon>
    </lineage>
</organism>
<sequence>MIGTIVLILIVLAVLYWLYTNNKLNFDSLNDSSGQSSESIRENNQGQLTLKFNSPRIKTMRILHGDNKISKVCVAERPLTYSEIIDEGNRTVGANCVFMGTISEPSQTSTLNQQQQQQQQQSAGSSLPTTANRVTANFDIKQFKNTFIVFKNVEMIKIKESANMVRYESDGMVYCLIDSQSTTVPDLREVSYPIVVYTTNANVQLKLKEWSYAQINDAGTMFVKNETSFRIQ</sequence>
<dbReference type="EMBL" id="KJ701032">
    <property type="protein sequence ID" value="AJP07640.1"/>
    <property type="molecule type" value="Genomic_DNA"/>
</dbReference>
<keyword evidence="5" id="KW-0261">Viral envelope protein</keyword>
<evidence type="ECO:0000313" key="2">
    <source>
        <dbReference type="EMBL" id="AJP07234.1"/>
    </source>
</evidence>
<keyword evidence="5" id="KW-0946">Virion</keyword>
<gene>
    <name evidence="2" type="ORF">ORF-80</name>
    <name evidence="5" type="ORF">ORF-81</name>
</gene>
<dbReference type="EMBL" id="KJ701029">
    <property type="protein sequence ID" value="AJP07234.1"/>
    <property type="molecule type" value="Genomic_DNA"/>
</dbReference>
<evidence type="ECO:0000313" key="5">
    <source>
        <dbReference type="EMBL" id="AJP07640.1"/>
    </source>
</evidence>
<feature type="region of interest" description="Disordered" evidence="1">
    <location>
        <begin position="107"/>
        <end position="128"/>
    </location>
</feature>
<dbReference type="GO" id="GO:0019031">
    <property type="term" value="C:viral envelope"/>
    <property type="evidence" value="ECO:0007669"/>
    <property type="project" value="UniProtKB-KW"/>
</dbReference>
<reference evidence="5" key="2">
    <citation type="journal article" date="2015" name="Genome Announc.">
        <title>Genomic Sequences of Five Helicoverpa armigera Nucleopolyhedrovirus Genotypes from Spain That Differ in Their Insecticidal Properties.</title>
        <authorList>
            <person name="Arrizubieta M."/>
            <person name="Simon O."/>
            <person name="Williams T."/>
            <person name="Caballero P."/>
        </authorList>
    </citation>
    <scope>NUCLEOTIDE SEQUENCE</scope>
    <source>
        <strain evidence="2">LB1</strain>
        <strain evidence="3">LB3</strain>
        <strain evidence="4">LB6</strain>
        <strain evidence="5">SP1A</strain>
    </source>
</reference>
<dbReference type="EMBL" id="KJ701030">
    <property type="protein sequence ID" value="AJP07369.1"/>
    <property type="molecule type" value="Genomic_DNA"/>
</dbReference>
<name>A0A0E3GI94_9ABAC</name>
<protein>
    <submittedName>
        <fullName evidence="5">Occlusion derived virus envelope protein 25</fullName>
    </submittedName>
</protein>
<evidence type="ECO:0000313" key="3">
    <source>
        <dbReference type="EMBL" id="AJP07369.1"/>
    </source>
</evidence>
<evidence type="ECO:0000256" key="1">
    <source>
        <dbReference type="SAM" id="MobiDB-lite"/>
    </source>
</evidence>
<dbReference type="Pfam" id="PF05274">
    <property type="entry name" value="Baculo_E25"/>
    <property type="match status" value="1"/>
</dbReference>
<accession>A0A0E3GI94</accession>
<dbReference type="EMBL" id="KJ701031">
    <property type="protein sequence ID" value="AJP07504.1"/>
    <property type="molecule type" value="Genomic_DNA"/>
</dbReference>
<reference evidence="4" key="1">
    <citation type="journal article" date="2015" name="Appl. Environ. Microbiol.">
        <title>A Novel Binary Mixture of Helicoverpa armigera Single Nucleopolyhedrovirus Genotypic Variants Has Improved Insecticidal Characteristics for Control of Cotton Bollworms.</title>
        <authorList>
            <person name="Arrizubieta M."/>
            <person name="Simon O."/>
            <person name="Williams T."/>
            <person name="Caballero P."/>
        </authorList>
    </citation>
    <scope>NUCLEOTIDE SEQUENCE</scope>
    <source>
        <strain evidence="4">LB6</strain>
    </source>
</reference>